<dbReference type="GO" id="GO:0005737">
    <property type="term" value="C:cytoplasm"/>
    <property type="evidence" value="ECO:0007669"/>
    <property type="project" value="TreeGrafter"/>
</dbReference>
<keyword evidence="1" id="KW-0862">Zinc</keyword>
<dbReference type="STRING" id="1450537.A0A395I890"/>
<keyword evidence="5" id="KW-1185">Reference proteome</keyword>
<sequence>MVDLSSAAILGYLAPVCVAFVFFCSWVYVGARRRRRLRRLRNNDPETAPIGSNRVVISHSDVDQRFPRVKYSDWLEERNRDLQSKGIAGTKVSETTEITTIKDAPSSEDKSTGAPRQCLAHDELGPVAGNVTQSSGIGDGSDGADSSKMCVICMDEFHPLDSVRPLPCGHIFHASCLDPWLTKRHACCPLCKTSYCNPKQGQTGWLRSGSEPAFPQAVVIRTNIIPQY</sequence>
<evidence type="ECO:0000313" key="5">
    <source>
        <dbReference type="Proteomes" id="UP000248961"/>
    </source>
</evidence>
<protein>
    <recommendedName>
        <fullName evidence="3">RING-type domain-containing protein</fullName>
    </recommendedName>
</protein>
<name>A0A395I890_ASPHC</name>
<evidence type="ECO:0000313" key="4">
    <source>
        <dbReference type="EMBL" id="RAL16019.1"/>
    </source>
</evidence>
<dbReference type="InterPro" id="IPR013083">
    <property type="entry name" value="Znf_RING/FYVE/PHD"/>
</dbReference>
<dbReference type="OrthoDB" id="8062037at2759"/>
<evidence type="ECO:0000256" key="1">
    <source>
        <dbReference type="PROSITE-ProRule" id="PRU00175"/>
    </source>
</evidence>
<dbReference type="GO" id="GO:0061630">
    <property type="term" value="F:ubiquitin protein ligase activity"/>
    <property type="evidence" value="ECO:0007669"/>
    <property type="project" value="TreeGrafter"/>
</dbReference>
<keyword evidence="1" id="KW-0479">Metal-binding</keyword>
<keyword evidence="2" id="KW-1133">Transmembrane helix</keyword>
<dbReference type="GeneID" id="37194658"/>
<dbReference type="AlphaFoldDB" id="A0A395I890"/>
<dbReference type="Proteomes" id="UP000248961">
    <property type="component" value="Unassembled WGS sequence"/>
</dbReference>
<accession>A0A395I890</accession>
<dbReference type="GO" id="GO:0006511">
    <property type="term" value="P:ubiquitin-dependent protein catabolic process"/>
    <property type="evidence" value="ECO:0007669"/>
    <property type="project" value="TreeGrafter"/>
</dbReference>
<evidence type="ECO:0000256" key="2">
    <source>
        <dbReference type="SAM" id="Phobius"/>
    </source>
</evidence>
<dbReference type="PANTHER" id="PTHR22765">
    <property type="entry name" value="RING FINGER AND PROTEASE ASSOCIATED DOMAIN-CONTAINING"/>
    <property type="match status" value="1"/>
</dbReference>
<dbReference type="InterPro" id="IPR001841">
    <property type="entry name" value="Znf_RING"/>
</dbReference>
<dbReference type="Pfam" id="PF13639">
    <property type="entry name" value="zf-RING_2"/>
    <property type="match status" value="1"/>
</dbReference>
<dbReference type="EMBL" id="KZ824270">
    <property type="protein sequence ID" value="RAL16019.1"/>
    <property type="molecule type" value="Genomic_DNA"/>
</dbReference>
<evidence type="ECO:0000259" key="3">
    <source>
        <dbReference type="PROSITE" id="PS50089"/>
    </source>
</evidence>
<proteinExistence type="predicted"/>
<keyword evidence="2" id="KW-0812">Transmembrane</keyword>
<feature type="domain" description="RING-type" evidence="3">
    <location>
        <begin position="150"/>
        <end position="192"/>
    </location>
</feature>
<dbReference type="InterPro" id="IPR051826">
    <property type="entry name" value="E3_ubiquitin-ligase_domain"/>
</dbReference>
<keyword evidence="2" id="KW-0472">Membrane</keyword>
<dbReference type="GO" id="GO:0008270">
    <property type="term" value="F:zinc ion binding"/>
    <property type="evidence" value="ECO:0007669"/>
    <property type="project" value="UniProtKB-KW"/>
</dbReference>
<dbReference type="PANTHER" id="PTHR22765:SF434">
    <property type="entry name" value="GB|AAD18119.1-RELATED"/>
    <property type="match status" value="1"/>
</dbReference>
<dbReference type="SMART" id="SM00184">
    <property type="entry name" value="RING"/>
    <property type="match status" value="1"/>
</dbReference>
<reference evidence="4 5" key="1">
    <citation type="submission" date="2018-02" db="EMBL/GenBank/DDBJ databases">
        <title>The genomes of Aspergillus section Nigri reveals drivers in fungal speciation.</title>
        <authorList>
            <consortium name="DOE Joint Genome Institute"/>
            <person name="Vesth T.C."/>
            <person name="Nybo J."/>
            <person name="Theobald S."/>
            <person name="Brandl J."/>
            <person name="Frisvad J.C."/>
            <person name="Nielsen K.F."/>
            <person name="Lyhne E.K."/>
            <person name="Kogle M.E."/>
            <person name="Kuo A."/>
            <person name="Riley R."/>
            <person name="Clum A."/>
            <person name="Nolan M."/>
            <person name="Lipzen A."/>
            <person name="Salamov A."/>
            <person name="Henrissat B."/>
            <person name="Wiebenga A."/>
            <person name="De vries R.P."/>
            <person name="Grigoriev I.V."/>
            <person name="Mortensen U.H."/>
            <person name="Andersen M.R."/>
            <person name="Baker S.E."/>
        </authorList>
    </citation>
    <scope>NUCLEOTIDE SEQUENCE [LARGE SCALE GENOMIC DNA]</scope>
    <source>
        <strain evidence="4 5">CBS 101889</strain>
    </source>
</reference>
<dbReference type="Gene3D" id="3.30.40.10">
    <property type="entry name" value="Zinc/RING finger domain, C3HC4 (zinc finger)"/>
    <property type="match status" value="1"/>
</dbReference>
<dbReference type="RefSeq" id="XP_025555173.1">
    <property type="nucleotide sequence ID" value="XM_025690369.1"/>
</dbReference>
<keyword evidence="1" id="KW-0863">Zinc-finger</keyword>
<dbReference type="PROSITE" id="PS50089">
    <property type="entry name" value="ZF_RING_2"/>
    <property type="match status" value="1"/>
</dbReference>
<gene>
    <name evidence="4" type="ORF">BO97DRAFT_179273</name>
</gene>
<dbReference type="SUPFAM" id="SSF57850">
    <property type="entry name" value="RING/U-box"/>
    <property type="match status" value="1"/>
</dbReference>
<feature type="transmembrane region" description="Helical" evidence="2">
    <location>
        <begin position="12"/>
        <end position="31"/>
    </location>
</feature>
<dbReference type="VEuPathDB" id="FungiDB:BO97DRAFT_179273"/>
<organism evidence="4 5">
    <name type="scientific">Aspergillus homomorphus (strain CBS 101889)</name>
    <dbReference type="NCBI Taxonomy" id="1450537"/>
    <lineage>
        <taxon>Eukaryota</taxon>
        <taxon>Fungi</taxon>
        <taxon>Dikarya</taxon>
        <taxon>Ascomycota</taxon>
        <taxon>Pezizomycotina</taxon>
        <taxon>Eurotiomycetes</taxon>
        <taxon>Eurotiomycetidae</taxon>
        <taxon>Eurotiales</taxon>
        <taxon>Aspergillaceae</taxon>
        <taxon>Aspergillus</taxon>
        <taxon>Aspergillus subgen. Circumdati</taxon>
    </lineage>
</organism>
<dbReference type="CDD" id="cd16454">
    <property type="entry name" value="RING-H2_PA-TM-RING"/>
    <property type="match status" value="1"/>
</dbReference>